<dbReference type="GO" id="GO:0005789">
    <property type="term" value="C:endoplasmic reticulum membrane"/>
    <property type="evidence" value="ECO:0007669"/>
    <property type="project" value="UniProtKB-SubCell"/>
</dbReference>
<dbReference type="Gene3D" id="1.20.5.110">
    <property type="match status" value="1"/>
</dbReference>
<feature type="non-terminal residue" evidence="14">
    <location>
        <position position="101"/>
    </location>
</feature>
<sequence length="101" mass="11790">ALTDAKGEGGKIQDPEENKLLKKEVQRLTEELKSSTDGEHRPYRDSTLILFHNYNQTNDLWLFVFPVALKKSKSDLDTMKKQTEGLTKEYDRLLQEHQELQ</sequence>
<evidence type="ECO:0000256" key="5">
    <source>
        <dbReference type="ARBA" id="ARBA00022703"/>
    </source>
</evidence>
<keyword evidence="7" id="KW-0653">Protein transport</keyword>
<keyword evidence="10" id="KW-0472">Membrane</keyword>
<gene>
    <name evidence="14" type="ORF">M9458_010043</name>
</gene>
<name>A0ABD0RF53_CIRMR</name>
<feature type="region of interest" description="Disordered" evidence="12">
    <location>
        <begin position="1"/>
        <end position="21"/>
    </location>
</feature>
<dbReference type="Pfam" id="PF18035">
    <property type="entry name" value="Bap31_Bap29_C"/>
    <property type="match status" value="1"/>
</dbReference>
<keyword evidence="9 11" id="KW-0175">Coiled coil</keyword>
<evidence type="ECO:0000256" key="9">
    <source>
        <dbReference type="ARBA" id="ARBA00023054"/>
    </source>
</evidence>
<keyword evidence="8" id="KW-1133">Transmembrane helix</keyword>
<reference evidence="14 15" key="1">
    <citation type="submission" date="2024-05" db="EMBL/GenBank/DDBJ databases">
        <title>Genome sequencing and assembly of Indian major carp, Cirrhinus mrigala (Hamilton, 1822).</title>
        <authorList>
            <person name="Mohindra V."/>
            <person name="Chowdhury L.M."/>
            <person name="Lal K."/>
            <person name="Jena J.K."/>
        </authorList>
    </citation>
    <scope>NUCLEOTIDE SEQUENCE [LARGE SCALE GENOMIC DNA]</scope>
    <source>
        <strain evidence="14">CM1030</strain>
        <tissue evidence="14">Blood</tissue>
    </source>
</reference>
<evidence type="ECO:0000256" key="10">
    <source>
        <dbReference type="ARBA" id="ARBA00023136"/>
    </source>
</evidence>
<keyword evidence="5" id="KW-0053">Apoptosis</keyword>
<dbReference type="Proteomes" id="UP001529510">
    <property type="component" value="Unassembled WGS sequence"/>
</dbReference>
<dbReference type="GO" id="GO:0006915">
    <property type="term" value="P:apoptotic process"/>
    <property type="evidence" value="ECO:0007669"/>
    <property type="project" value="UniProtKB-KW"/>
</dbReference>
<evidence type="ECO:0000256" key="3">
    <source>
        <dbReference type="ARBA" id="ARBA00022448"/>
    </source>
</evidence>
<evidence type="ECO:0000256" key="6">
    <source>
        <dbReference type="ARBA" id="ARBA00022824"/>
    </source>
</evidence>
<feature type="domain" description="Bap31/Bap29 cytoplasmic coiled-coil" evidence="13">
    <location>
        <begin position="69"/>
        <end position="101"/>
    </location>
</feature>
<evidence type="ECO:0000256" key="8">
    <source>
        <dbReference type="ARBA" id="ARBA00022989"/>
    </source>
</evidence>
<evidence type="ECO:0000256" key="12">
    <source>
        <dbReference type="SAM" id="MobiDB-lite"/>
    </source>
</evidence>
<proteinExistence type="inferred from homology"/>
<evidence type="ECO:0000256" key="2">
    <source>
        <dbReference type="ARBA" id="ARBA00007956"/>
    </source>
</evidence>
<keyword evidence="3" id="KW-0813">Transport</keyword>
<comment type="subcellular location">
    <subcellularLocation>
        <location evidence="1">Endoplasmic reticulum membrane</location>
        <topology evidence="1">Multi-pass membrane protein</topology>
    </subcellularLocation>
</comment>
<evidence type="ECO:0000256" key="1">
    <source>
        <dbReference type="ARBA" id="ARBA00004477"/>
    </source>
</evidence>
<evidence type="ECO:0000313" key="15">
    <source>
        <dbReference type="Proteomes" id="UP001529510"/>
    </source>
</evidence>
<dbReference type="AlphaFoldDB" id="A0ABD0RF53"/>
<feature type="non-terminal residue" evidence="14">
    <location>
        <position position="1"/>
    </location>
</feature>
<keyword evidence="6" id="KW-0256">Endoplasmic reticulum</keyword>
<evidence type="ECO:0000256" key="4">
    <source>
        <dbReference type="ARBA" id="ARBA00022692"/>
    </source>
</evidence>
<comment type="similarity">
    <text evidence="2">Belongs to the BCAP29/BCAP31 family.</text>
</comment>
<dbReference type="FunFam" id="1.20.5.110:FF:000011">
    <property type="entry name" value="B-cell receptor-associated protein 29"/>
    <property type="match status" value="1"/>
</dbReference>
<evidence type="ECO:0000256" key="7">
    <source>
        <dbReference type="ARBA" id="ARBA00022927"/>
    </source>
</evidence>
<comment type="caution">
    <text evidence="14">The sequence shown here is derived from an EMBL/GenBank/DDBJ whole genome shotgun (WGS) entry which is preliminary data.</text>
</comment>
<evidence type="ECO:0000256" key="11">
    <source>
        <dbReference type="SAM" id="Coils"/>
    </source>
</evidence>
<evidence type="ECO:0000313" key="14">
    <source>
        <dbReference type="EMBL" id="KAL0196471.1"/>
    </source>
</evidence>
<organism evidence="14 15">
    <name type="scientific">Cirrhinus mrigala</name>
    <name type="common">Mrigala</name>
    <dbReference type="NCBI Taxonomy" id="683832"/>
    <lineage>
        <taxon>Eukaryota</taxon>
        <taxon>Metazoa</taxon>
        <taxon>Chordata</taxon>
        <taxon>Craniata</taxon>
        <taxon>Vertebrata</taxon>
        <taxon>Euteleostomi</taxon>
        <taxon>Actinopterygii</taxon>
        <taxon>Neopterygii</taxon>
        <taxon>Teleostei</taxon>
        <taxon>Ostariophysi</taxon>
        <taxon>Cypriniformes</taxon>
        <taxon>Cyprinidae</taxon>
        <taxon>Labeoninae</taxon>
        <taxon>Labeonini</taxon>
        <taxon>Cirrhinus</taxon>
    </lineage>
</organism>
<feature type="coiled-coil region" evidence="11">
    <location>
        <begin position="69"/>
        <end position="96"/>
    </location>
</feature>
<dbReference type="EMBL" id="JAMKFB020000004">
    <property type="protein sequence ID" value="KAL0196471.1"/>
    <property type="molecule type" value="Genomic_DNA"/>
</dbReference>
<evidence type="ECO:0000259" key="13">
    <source>
        <dbReference type="Pfam" id="PF18035"/>
    </source>
</evidence>
<accession>A0ABD0RF53</accession>
<dbReference type="InterPro" id="IPR041672">
    <property type="entry name" value="Bap31/Bap29_C"/>
</dbReference>
<keyword evidence="15" id="KW-1185">Reference proteome</keyword>
<dbReference type="GO" id="GO:0015031">
    <property type="term" value="P:protein transport"/>
    <property type="evidence" value="ECO:0007669"/>
    <property type="project" value="UniProtKB-KW"/>
</dbReference>
<keyword evidence="4" id="KW-0812">Transmembrane</keyword>
<protein>
    <recommendedName>
        <fullName evidence="13">Bap31/Bap29 cytoplasmic coiled-coil domain-containing protein</fullName>
    </recommendedName>
</protein>